<evidence type="ECO:0000313" key="1">
    <source>
        <dbReference type="EMBL" id="CAJ0604661.1"/>
    </source>
</evidence>
<dbReference type="AlphaFoldDB" id="A0AA36H6I2"/>
<keyword evidence="2" id="KW-1185">Reference proteome</keyword>
<evidence type="ECO:0000313" key="2">
    <source>
        <dbReference type="Proteomes" id="UP001176961"/>
    </source>
</evidence>
<reference evidence="1" key="1">
    <citation type="submission" date="2023-07" db="EMBL/GenBank/DDBJ databases">
        <authorList>
            <consortium name="CYATHOMIX"/>
        </authorList>
    </citation>
    <scope>NUCLEOTIDE SEQUENCE</scope>
    <source>
        <strain evidence="1">N/A</strain>
    </source>
</reference>
<accession>A0AA36H6I2</accession>
<organism evidence="1 2">
    <name type="scientific">Cylicocyclus nassatus</name>
    <name type="common">Nematode worm</name>
    <dbReference type="NCBI Taxonomy" id="53992"/>
    <lineage>
        <taxon>Eukaryota</taxon>
        <taxon>Metazoa</taxon>
        <taxon>Ecdysozoa</taxon>
        <taxon>Nematoda</taxon>
        <taxon>Chromadorea</taxon>
        <taxon>Rhabditida</taxon>
        <taxon>Rhabditina</taxon>
        <taxon>Rhabditomorpha</taxon>
        <taxon>Strongyloidea</taxon>
        <taxon>Strongylidae</taxon>
        <taxon>Cylicocyclus</taxon>
    </lineage>
</organism>
<dbReference type="EMBL" id="CATQJL010000316">
    <property type="protein sequence ID" value="CAJ0604661.1"/>
    <property type="molecule type" value="Genomic_DNA"/>
</dbReference>
<comment type="caution">
    <text evidence="1">The sequence shown here is derived from an EMBL/GenBank/DDBJ whole genome shotgun (WGS) entry which is preliminary data.</text>
</comment>
<sequence length="212" mass="24200">MIGIMNCGSDASVEFYASNRASSLYQRKASKDERTYTADGRVLINGVPETQDTPAELWRSLIYKAATARVIKEMEDKDGGPLAVIRRFSSRLGLRRNPTAVKESIPVEDVEENEELFEGKTQKEKKEREHVTIIRIKTLHKNPEMEAAHEIPIQEQEDGDELRIYAQESILKRLMEEKAMIERQMGNISMEWGSDSAHTSIDETADIIVERF</sequence>
<protein>
    <submittedName>
        <fullName evidence="1">Uncharacterized protein</fullName>
    </submittedName>
</protein>
<dbReference type="Proteomes" id="UP001176961">
    <property type="component" value="Unassembled WGS sequence"/>
</dbReference>
<proteinExistence type="predicted"/>
<dbReference type="PANTHER" id="PTHR38608">
    <property type="entry name" value="PROTEIN CBG07207"/>
    <property type="match status" value="1"/>
</dbReference>
<gene>
    <name evidence="1" type="ORF">CYNAS_LOCUS16644</name>
</gene>
<dbReference type="PANTHER" id="PTHR38608:SF1">
    <property type="entry name" value="PROTEIN CBG00664"/>
    <property type="match status" value="1"/>
</dbReference>
<name>A0AA36H6I2_CYLNA</name>